<reference evidence="2" key="1">
    <citation type="submission" date="2025-08" db="UniProtKB">
        <authorList>
            <consortium name="Ensembl"/>
        </authorList>
    </citation>
    <scope>IDENTIFICATION</scope>
</reference>
<dbReference type="PANTHER" id="PTHR15907">
    <property type="entry name" value="DUF614 FAMILY PROTEIN-RELATED"/>
    <property type="match status" value="1"/>
</dbReference>
<evidence type="ECO:0000256" key="1">
    <source>
        <dbReference type="ARBA" id="ARBA00009024"/>
    </source>
</evidence>
<proteinExistence type="inferred from homology"/>
<dbReference type="AlphaFoldDB" id="A0A8C7CE17"/>
<dbReference type="NCBIfam" id="TIGR01571">
    <property type="entry name" value="A_thal_Cys_rich"/>
    <property type="match status" value="1"/>
</dbReference>
<dbReference type="Proteomes" id="UP000694557">
    <property type="component" value="Unassembled WGS sequence"/>
</dbReference>
<dbReference type="Pfam" id="PF04749">
    <property type="entry name" value="PLAC8"/>
    <property type="match status" value="1"/>
</dbReference>
<comment type="similarity">
    <text evidence="1">Belongs to the cornifelin family.</text>
</comment>
<evidence type="ECO:0000313" key="2">
    <source>
        <dbReference type="Ensembl" id="ENSOKIP00005005239.1"/>
    </source>
</evidence>
<dbReference type="GeneTree" id="ENSGT00940000163701"/>
<protein>
    <recommendedName>
        <fullName evidence="4">Cornifelin</fullName>
    </recommendedName>
</protein>
<evidence type="ECO:0008006" key="4">
    <source>
        <dbReference type="Google" id="ProtNLM"/>
    </source>
</evidence>
<reference evidence="2" key="2">
    <citation type="submission" date="2025-09" db="UniProtKB">
        <authorList>
            <consortium name="Ensembl"/>
        </authorList>
    </citation>
    <scope>IDENTIFICATION</scope>
</reference>
<name>A0A8C7CE17_ONCKI</name>
<dbReference type="InterPro" id="IPR006461">
    <property type="entry name" value="PLAC_motif_containing"/>
</dbReference>
<accession>A0A8C7CE17</accession>
<dbReference type="Ensembl" id="ENSOKIT00005005596.1">
    <property type="protein sequence ID" value="ENSOKIP00005005239.1"/>
    <property type="gene ID" value="ENSOKIG00005002459.1"/>
</dbReference>
<sequence>QQPTVSASSALDTSSNSQWSTGICGCFDELQVCELFAYWCFPCFAYTTTSKFGECFCLPLMDILMGFTQLVGVSSMRESYHIQINGSMCDNCLVLTFCRLCASCQMSRELKTRRIFTKSN</sequence>
<keyword evidence="3" id="KW-1185">Reference proteome</keyword>
<organism evidence="2 3">
    <name type="scientific">Oncorhynchus kisutch</name>
    <name type="common">Coho salmon</name>
    <name type="synonym">Salmo kisutch</name>
    <dbReference type="NCBI Taxonomy" id="8019"/>
    <lineage>
        <taxon>Eukaryota</taxon>
        <taxon>Metazoa</taxon>
        <taxon>Chordata</taxon>
        <taxon>Craniata</taxon>
        <taxon>Vertebrata</taxon>
        <taxon>Euteleostomi</taxon>
        <taxon>Actinopterygii</taxon>
        <taxon>Neopterygii</taxon>
        <taxon>Teleostei</taxon>
        <taxon>Protacanthopterygii</taxon>
        <taxon>Salmoniformes</taxon>
        <taxon>Salmonidae</taxon>
        <taxon>Salmoninae</taxon>
        <taxon>Oncorhynchus</taxon>
    </lineage>
</organism>
<evidence type="ECO:0000313" key="3">
    <source>
        <dbReference type="Proteomes" id="UP000694557"/>
    </source>
</evidence>